<evidence type="ECO:0000313" key="2">
    <source>
        <dbReference type="EMBL" id="QKE89265.1"/>
    </source>
</evidence>
<reference evidence="2 3" key="1">
    <citation type="journal article" date="2014" name="World J. Microbiol. Biotechnol.">
        <title>Biodiversity and physiological characteristics of Antarctic and Arctic lichens-associated bacteria.</title>
        <authorList>
            <person name="Lee Y.M."/>
            <person name="Kim E.H."/>
            <person name="Lee H.K."/>
            <person name="Hong S.G."/>
        </authorList>
    </citation>
    <scope>NUCLEOTIDE SEQUENCE [LARGE SCALE GENOMIC DNA]</scope>
    <source>
        <strain evidence="2 3">PAMC 26569</strain>
    </source>
</reference>
<evidence type="ECO:0008006" key="4">
    <source>
        <dbReference type="Google" id="ProtNLM"/>
    </source>
</evidence>
<dbReference type="AlphaFoldDB" id="A0A6M8HLQ1"/>
<evidence type="ECO:0000313" key="3">
    <source>
        <dbReference type="Proteomes" id="UP000500767"/>
    </source>
</evidence>
<dbReference type="KEGG" id="lck:HN018_03745"/>
<dbReference type="EMBL" id="CP053708">
    <property type="protein sequence ID" value="QKE89265.1"/>
    <property type="molecule type" value="Genomic_DNA"/>
</dbReference>
<gene>
    <name evidence="2" type="ORF">HN018_03745</name>
</gene>
<organism evidence="2 3">
    <name type="scientific">Lichenicola cladoniae</name>
    <dbReference type="NCBI Taxonomy" id="1484109"/>
    <lineage>
        <taxon>Bacteria</taxon>
        <taxon>Pseudomonadati</taxon>
        <taxon>Pseudomonadota</taxon>
        <taxon>Alphaproteobacteria</taxon>
        <taxon>Acetobacterales</taxon>
        <taxon>Acetobacteraceae</taxon>
        <taxon>Lichenicola</taxon>
    </lineage>
</organism>
<feature type="compositionally biased region" description="Polar residues" evidence="1">
    <location>
        <begin position="115"/>
        <end position="126"/>
    </location>
</feature>
<proteinExistence type="predicted"/>
<name>A0A6M8HLQ1_9PROT</name>
<feature type="region of interest" description="Disordered" evidence="1">
    <location>
        <begin position="106"/>
        <end position="126"/>
    </location>
</feature>
<dbReference type="RefSeq" id="WP_171837766.1">
    <property type="nucleotide sequence ID" value="NZ_CP053708.1"/>
</dbReference>
<accession>A0A6M8HLQ1</accession>
<sequence length="126" mass="14111">MLVPFCRVEQALARIRMLLAADRLEGELGIFLPEPEPEPEPELEMGEGRTWTKQVRVALAGTFMACLEMAKQGEIDADQDILFDPIRICLPQAAFQKAQQAEAAEGAPRQKLIRQAQSSRPSMAWF</sequence>
<dbReference type="Proteomes" id="UP000500767">
    <property type="component" value="Chromosome"/>
</dbReference>
<evidence type="ECO:0000256" key="1">
    <source>
        <dbReference type="SAM" id="MobiDB-lite"/>
    </source>
</evidence>
<keyword evidence="3" id="KW-1185">Reference proteome</keyword>
<protein>
    <recommendedName>
        <fullName evidence="4">Segregation and condensation protein A</fullName>
    </recommendedName>
</protein>